<dbReference type="EMBL" id="CP068985">
    <property type="protein sequence ID" value="QYC38830.1"/>
    <property type="molecule type" value="Genomic_DNA"/>
</dbReference>
<dbReference type="InterPro" id="IPR011010">
    <property type="entry name" value="DNA_brk_join_enz"/>
</dbReference>
<dbReference type="SUPFAM" id="SSF56349">
    <property type="entry name" value="DNA breaking-rejoining enzymes"/>
    <property type="match status" value="1"/>
</dbReference>
<dbReference type="InterPro" id="IPR013762">
    <property type="entry name" value="Integrase-like_cat_sf"/>
</dbReference>
<evidence type="ECO:0000259" key="4">
    <source>
        <dbReference type="PROSITE" id="PS51898"/>
    </source>
</evidence>
<dbReference type="Gene3D" id="1.10.443.10">
    <property type="entry name" value="Intergrase catalytic core"/>
    <property type="match status" value="1"/>
</dbReference>
<accession>A0ABX8TTM6</accession>
<keyword evidence="2" id="KW-0238">DNA-binding</keyword>
<dbReference type="Proteomes" id="UP000824681">
    <property type="component" value="Chromosome"/>
</dbReference>
<evidence type="ECO:0000256" key="1">
    <source>
        <dbReference type="ARBA" id="ARBA00008857"/>
    </source>
</evidence>
<dbReference type="PANTHER" id="PTHR30349:SF41">
    <property type="entry name" value="INTEGRASE_RECOMBINASE PROTEIN MJ0367-RELATED"/>
    <property type="match status" value="1"/>
</dbReference>
<feature type="domain" description="Tyr recombinase" evidence="4">
    <location>
        <begin position="136"/>
        <end position="333"/>
    </location>
</feature>
<evidence type="ECO:0000313" key="5">
    <source>
        <dbReference type="EMBL" id="QYC38830.1"/>
    </source>
</evidence>
<sequence>MSLIAADVLPLGHDRPGTYADAVEVYLRSAGVAASSQRIYRISLTTWAWLARDEQPPLGRARRGATPPAVPFATLDEPATAGVLADAFATRARLADADTVNRELSVLKTAIGWWRARGWLATNPIVGIERRPAPPDRTRALSRAQITALLELKAPLREKTLWRMLYDTCARAEEILSLDIDDLLLADKRARIVSKGGATDWVHWQSGTAQLLPRLLKGRTRGPVFLTDRRALAHTPALDVCPVTGRARLSYRRAAELFETLTRPLAHPGITDTAELELRGGWTLHQLRHSALTHEAEDGTNTPTLLARSRHASVRSLERYARPSVDAVASHVASRDPLARRTT</sequence>
<dbReference type="PANTHER" id="PTHR30349">
    <property type="entry name" value="PHAGE INTEGRASE-RELATED"/>
    <property type="match status" value="1"/>
</dbReference>
<evidence type="ECO:0000256" key="2">
    <source>
        <dbReference type="ARBA" id="ARBA00023125"/>
    </source>
</evidence>
<keyword evidence="6" id="KW-1185">Reference proteome</keyword>
<dbReference type="RefSeq" id="WP_020547723.1">
    <property type="nucleotide sequence ID" value="NZ_CP068985.1"/>
</dbReference>
<evidence type="ECO:0000256" key="3">
    <source>
        <dbReference type="ARBA" id="ARBA00023172"/>
    </source>
</evidence>
<reference evidence="5 6" key="1">
    <citation type="journal article" date="2021" name="ACS Chem. Biol.">
        <title>Genomic-Led Discovery of a Novel Glycopeptide Antibiotic by Nonomuraea coxensis DSM 45129.</title>
        <authorList>
            <person name="Yushchuk O."/>
            <person name="Vior N.M."/>
            <person name="Andreo-Vidal A."/>
            <person name="Berini F."/>
            <person name="Ruckert C."/>
            <person name="Busche T."/>
            <person name="Binda E."/>
            <person name="Kalinowski J."/>
            <person name="Truman A.W."/>
            <person name="Marinelli F."/>
        </authorList>
    </citation>
    <scope>NUCLEOTIDE SEQUENCE [LARGE SCALE GENOMIC DNA]</scope>
    <source>
        <strain evidence="5 6">DSM 45129</strain>
    </source>
</reference>
<keyword evidence="3" id="KW-0233">DNA recombination</keyword>
<dbReference type="PROSITE" id="PS51898">
    <property type="entry name" value="TYR_RECOMBINASE"/>
    <property type="match status" value="1"/>
</dbReference>
<dbReference type="Pfam" id="PF00589">
    <property type="entry name" value="Phage_integrase"/>
    <property type="match status" value="1"/>
</dbReference>
<name>A0ABX8TTM6_9ACTN</name>
<comment type="similarity">
    <text evidence="1">Belongs to the 'phage' integrase family.</text>
</comment>
<dbReference type="InterPro" id="IPR002104">
    <property type="entry name" value="Integrase_catalytic"/>
</dbReference>
<gene>
    <name evidence="5" type="ORF">Nocox_06015</name>
</gene>
<organism evidence="5 6">
    <name type="scientific">Nonomuraea coxensis DSM 45129</name>
    <dbReference type="NCBI Taxonomy" id="1122611"/>
    <lineage>
        <taxon>Bacteria</taxon>
        <taxon>Bacillati</taxon>
        <taxon>Actinomycetota</taxon>
        <taxon>Actinomycetes</taxon>
        <taxon>Streptosporangiales</taxon>
        <taxon>Streptosporangiaceae</taxon>
        <taxon>Nonomuraea</taxon>
    </lineage>
</organism>
<protein>
    <submittedName>
        <fullName evidence="5">Site-specific tyrosine recombinase XerC</fullName>
    </submittedName>
</protein>
<evidence type="ECO:0000313" key="6">
    <source>
        <dbReference type="Proteomes" id="UP000824681"/>
    </source>
</evidence>
<proteinExistence type="inferred from homology"/>
<dbReference type="InterPro" id="IPR050090">
    <property type="entry name" value="Tyrosine_recombinase_XerCD"/>
</dbReference>